<keyword evidence="8" id="KW-1185">Reference proteome</keyword>
<dbReference type="NCBIfam" id="TIGR03071">
    <property type="entry name" value="couple_hipA"/>
    <property type="match status" value="1"/>
</dbReference>
<dbReference type="Proteomes" id="UP000071859">
    <property type="component" value="Unassembled WGS sequence"/>
</dbReference>
<dbReference type="PANTHER" id="PTHR37419">
    <property type="entry name" value="SERINE/THREONINE-PROTEIN KINASE TOXIN HIPA"/>
    <property type="match status" value="1"/>
</dbReference>
<evidence type="ECO:0000256" key="3">
    <source>
        <dbReference type="ARBA" id="ARBA00022777"/>
    </source>
</evidence>
<dbReference type="InterPro" id="IPR052028">
    <property type="entry name" value="HipA_Ser/Thr_kinase"/>
</dbReference>
<evidence type="ECO:0000259" key="6">
    <source>
        <dbReference type="Pfam" id="PF13657"/>
    </source>
</evidence>
<sequence>MPVLDIYCNTKLVGTLTEEAEGGIFTYLPGTPTADVVSLRMPVRHDSYTWPGGIMPLFQMNLPEGIKKEIIRQKLGPHAEVSDIGLLALTGANTIGRVRAIPHGAALDVARSSFEMATVLASPDSRENLLKHLEAGITEGVSGVMPKILASVREDATVGTGEYILKTGPANLPGLSINEYLCLEVARNTDLEVPETRLSGDGQVLAVRRFDIVMDGTRLGVEDFCALKNLDPLRKYQGTVEDLAKICNQYVGLKYNDESKRKLFLLLLLNYALRNADAHLKNFALTYRNGRDARLAPVYDIVTVTAYPRYRDDTPALPLKGKKVWCAGRALFEYGGVRLSLSASEMTAALEQVESAVLKVLPLVREHADRYAEFREVGQRMLDAWVQGVEDIKPDAKPRKGNAVPLQEQGAPSRPRPGKRRKTVNPYVASDGPFGHKAR</sequence>
<feature type="domain" description="HipA N-terminal subdomain 1" evidence="6">
    <location>
        <begin position="4"/>
        <end position="99"/>
    </location>
</feature>
<feature type="region of interest" description="Disordered" evidence="4">
    <location>
        <begin position="393"/>
        <end position="439"/>
    </location>
</feature>
<organism evidence="7 8">
    <name type="scientific">Caballeronia calidae</name>
    <dbReference type="NCBI Taxonomy" id="1777139"/>
    <lineage>
        <taxon>Bacteria</taxon>
        <taxon>Pseudomonadati</taxon>
        <taxon>Pseudomonadota</taxon>
        <taxon>Betaproteobacteria</taxon>
        <taxon>Burkholderiales</taxon>
        <taxon>Burkholderiaceae</taxon>
        <taxon>Caballeronia</taxon>
    </lineage>
</organism>
<evidence type="ECO:0000256" key="1">
    <source>
        <dbReference type="ARBA" id="ARBA00010164"/>
    </source>
</evidence>
<proteinExistence type="inferred from homology"/>
<dbReference type="AlphaFoldDB" id="A0A158A7X6"/>
<keyword evidence="2" id="KW-0808">Transferase</keyword>
<dbReference type="Pfam" id="PF07804">
    <property type="entry name" value="HipA_C"/>
    <property type="match status" value="1"/>
</dbReference>
<reference evidence="7" key="1">
    <citation type="submission" date="2016-01" db="EMBL/GenBank/DDBJ databases">
        <authorList>
            <person name="Peeters C."/>
        </authorList>
    </citation>
    <scope>NUCLEOTIDE SEQUENCE</scope>
    <source>
        <strain evidence="7">LMG 29321</strain>
    </source>
</reference>
<comment type="caution">
    <text evidence="7">The sequence shown here is derived from an EMBL/GenBank/DDBJ whole genome shotgun (WGS) entry which is preliminary data.</text>
</comment>
<evidence type="ECO:0000313" key="8">
    <source>
        <dbReference type="Proteomes" id="UP000071859"/>
    </source>
</evidence>
<dbReference type="Gene3D" id="1.10.1070.20">
    <property type="match status" value="1"/>
</dbReference>
<dbReference type="InterPro" id="IPR017508">
    <property type="entry name" value="HipA_N1"/>
</dbReference>
<evidence type="ECO:0000259" key="5">
    <source>
        <dbReference type="Pfam" id="PF07804"/>
    </source>
</evidence>
<dbReference type="Pfam" id="PF13657">
    <property type="entry name" value="Couple_hipA"/>
    <property type="match status" value="1"/>
</dbReference>
<feature type="domain" description="HipA-like C-terminal" evidence="5">
    <location>
        <begin position="141"/>
        <end position="357"/>
    </location>
</feature>
<dbReference type="GO" id="GO:0004674">
    <property type="term" value="F:protein serine/threonine kinase activity"/>
    <property type="evidence" value="ECO:0007669"/>
    <property type="project" value="TreeGrafter"/>
</dbReference>
<dbReference type="PANTHER" id="PTHR37419:SF1">
    <property type="entry name" value="SERINE_THREONINE-PROTEIN KINASE TOXIN HIPA"/>
    <property type="match status" value="1"/>
</dbReference>
<dbReference type="GO" id="GO:0005829">
    <property type="term" value="C:cytosol"/>
    <property type="evidence" value="ECO:0007669"/>
    <property type="project" value="TreeGrafter"/>
</dbReference>
<comment type="similarity">
    <text evidence="1">Belongs to the HipA Ser/Thr kinase family.</text>
</comment>
<evidence type="ECO:0000313" key="7">
    <source>
        <dbReference type="EMBL" id="SAK53819.1"/>
    </source>
</evidence>
<evidence type="ECO:0000256" key="4">
    <source>
        <dbReference type="SAM" id="MobiDB-lite"/>
    </source>
</evidence>
<keyword evidence="3" id="KW-0418">Kinase</keyword>
<dbReference type="RefSeq" id="WP_062603405.1">
    <property type="nucleotide sequence ID" value="NZ_FCOX02000004.1"/>
</dbReference>
<dbReference type="OrthoDB" id="9805913at2"/>
<name>A0A158A7X6_9BURK</name>
<protein>
    <submittedName>
        <fullName evidence="7">HipA domain-containing protein</fullName>
    </submittedName>
</protein>
<accession>A0A158A7X6</accession>
<dbReference type="InterPro" id="IPR012893">
    <property type="entry name" value="HipA-like_C"/>
</dbReference>
<evidence type="ECO:0000256" key="2">
    <source>
        <dbReference type="ARBA" id="ARBA00022679"/>
    </source>
</evidence>
<dbReference type="EMBL" id="FCOX02000004">
    <property type="protein sequence ID" value="SAK53819.1"/>
    <property type="molecule type" value="Genomic_DNA"/>
</dbReference>
<gene>
    <name evidence="7" type="ORF">AWB78_01364</name>
</gene>